<evidence type="ECO:0000259" key="1">
    <source>
        <dbReference type="Pfam" id="PF12867"/>
    </source>
</evidence>
<dbReference type="Proteomes" id="UP001634747">
    <property type="component" value="Unassembled WGS sequence"/>
</dbReference>
<protein>
    <submittedName>
        <fullName evidence="2">DinB family protein</fullName>
    </submittedName>
</protein>
<dbReference type="SUPFAM" id="SSF109854">
    <property type="entry name" value="DinB/YfiT-like putative metalloenzymes"/>
    <property type="match status" value="1"/>
</dbReference>
<dbReference type="Gene3D" id="1.20.120.450">
    <property type="entry name" value="dinb family like domain"/>
    <property type="match status" value="1"/>
</dbReference>
<keyword evidence="3" id="KW-1185">Reference proteome</keyword>
<comment type="caution">
    <text evidence="2">The sequence shown here is derived from an EMBL/GenBank/DDBJ whole genome shotgun (WGS) entry which is preliminary data.</text>
</comment>
<reference evidence="2 3" key="1">
    <citation type="submission" date="2024-12" db="EMBL/GenBank/DDBJ databases">
        <authorList>
            <person name="Lee Y."/>
        </authorList>
    </citation>
    <scope>NUCLEOTIDE SEQUENCE [LARGE SCALE GENOMIC DNA]</scope>
    <source>
        <strain evidence="2 3">03SUJ4</strain>
    </source>
</reference>
<sequence length="168" mass="18898">MSAEAKPEVPYVYLLEGRDAGDAMRTTPGELQGLFAAFSSAEIDAVPAPGKWSLREQMCHLADCEIAWAWRLRQTFGEDNPVLQSFEQDPWARAYSGKSFTFPAAFETWRTIREWNLAFLDALSEDDKKRPATHPSAGPITLWNLIEIAAGHDLHHLASLRKLRDSRA</sequence>
<dbReference type="InterPro" id="IPR034660">
    <property type="entry name" value="DinB/YfiT-like"/>
</dbReference>
<evidence type="ECO:0000313" key="2">
    <source>
        <dbReference type="EMBL" id="MFN2977247.1"/>
    </source>
</evidence>
<proteinExistence type="predicted"/>
<dbReference type="Pfam" id="PF12867">
    <property type="entry name" value="DinB_2"/>
    <property type="match status" value="1"/>
</dbReference>
<dbReference type="RefSeq" id="WP_263414583.1">
    <property type="nucleotide sequence ID" value="NZ_BAABBH010000001.1"/>
</dbReference>
<accession>A0ABW9KN70</accession>
<feature type="domain" description="DinB-like" evidence="1">
    <location>
        <begin position="25"/>
        <end position="158"/>
    </location>
</feature>
<name>A0ABW9KN70_9BACT</name>
<organism evidence="2 3">
    <name type="scientific">Terriglobus aquaticus</name>
    <dbReference type="NCBI Taxonomy" id="940139"/>
    <lineage>
        <taxon>Bacteria</taxon>
        <taxon>Pseudomonadati</taxon>
        <taxon>Acidobacteriota</taxon>
        <taxon>Terriglobia</taxon>
        <taxon>Terriglobales</taxon>
        <taxon>Acidobacteriaceae</taxon>
        <taxon>Terriglobus</taxon>
    </lineage>
</organism>
<dbReference type="InterPro" id="IPR024775">
    <property type="entry name" value="DinB-like"/>
</dbReference>
<gene>
    <name evidence="2" type="ORF">ACK2TP_15865</name>
</gene>
<evidence type="ECO:0000313" key="3">
    <source>
        <dbReference type="Proteomes" id="UP001634747"/>
    </source>
</evidence>
<dbReference type="EMBL" id="JBJYXY010000001">
    <property type="protein sequence ID" value="MFN2977247.1"/>
    <property type="molecule type" value="Genomic_DNA"/>
</dbReference>